<accession>A0A7S1XQT6</accession>
<evidence type="ECO:0000313" key="1">
    <source>
        <dbReference type="EMBL" id="CAD9252367.1"/>
    </source>
</evidence>
<dbReference type="GO" id="GO:0007034">
    <property type="term" value="P:vacuolar transport"/>
    <property type="evidence" value="ECO:0007669"/>
    <property type="project" value="InterPro"/>
</dbReference>
<name>A0A7S1XQT6_9STRA</name>
<reference evidence="1" key="1">
    <citation type="submission" date="2021-01" db="EMBL/GenBank/DDBJ databases">
        <authorList>
            <person name="Corre E."/>
            <person name="Pelletier E."/>
            <person name="Niang G."/>
            <person name="Scheremetjew M."/>
            <person name="Finn R."/>
            <person name="Kale V."/>
            <person name="Holt S."/>
            <person name="Cochrane G."/>
            <person name="Meng A."/>
            <person name="Brown T."/>
            <person name="Cohen L."/>
        </authorList>
    </citation>
    <scope>NUCLEOTIDE SEQUENCE</scope>
    <source>
        <strain evidence="1">CCMP2877</strain>
    </source>
</reference>
<organism evidence="1">
    <name type="scientific">Phaeomonas parva</name>
    <dbReference type="NCBI Taxonomy" id="124430"/>
    <lineage>
        <taxon>Eukaryota</taxon>
        <taxon>Sar</taxon>
        <taxon>Stramenopiles</taxon>
        <taxon>Ochrophyta</taxon>
        <taxon>Pinguiophyceae</taxon>
        <taxon>Pinguiochrysidales</taxon>
        <taxon>Pinguiochrysidaceae</taxon>
        <taxon>Phaeomonas</taxon>
    </lineage>
</organism>
<dbReference type="AlphaFoldDB" id="A0A7S1XQT6"/>
<dbReference type="PANTHER" id="PTHR10476">
    <property type="entry name" value="CHARGED MULTIVESICULAR BODY PROTEIN"/>
    <property type="match status" value="1"/>
</dbReference>
<gene>
    <name evidence="1" type="ORF">PPAR1163_LOCUS10731</name>
</gene>
<dbReference type="EMBL" id="HBGJ01016724">
    <property type="protein sequence ID" value="CAD9252367.1"/>
    <property type="molecule type" value="Transcribed_RNA"/>
</dbReference>
<protein>
    <submittedName>
        <fullName evidence="1">Uncharacterized protein</fullName>
    </submittedName>
</protein>
<dbReference type="Pfam" id="PF03357">
    <property type="entry name" value="Snf7"/>
    <property type="match status" value="1"/>
</dbReference>
<dbReference type="Gene3D" id="6.10.140.1230">
    <property type="match status" value="1"/>
</dbReference>
<sequence length="204" mass="22625">MGQGPSLEDELVNLRLTSKQMARSAEKSRKNEAAMKLKLKKAIEAGNTEGARIYAQNAIREKSQQQNFLRLSSRIDAVSARVETAVRMQQVSQSMNSVVKGMGRAMKSMNLEKISKTMDEFEKQFEDLDVRSEYMENAIDNTTSTATPQEEVDSLIQMVADEHGLALNEGFDNIGIGTSQPEAAKQQEADPAEDIEARLAALRK</sequence>
<dbReference type="InterPro" id="IPR005024">
    <property type="entry name" value="Snf7_fam"/>
</dbReference>
<proteinExistence type="predicted"/>